<evidence type="ECO:0000313" key="1">
    <source>
        <dbReference type="EMBL" id="CAG8451171.1"/>
    </source>
</evidence>
<dbReference type="Proteomes" id="UP000789405">
    <property type="component" value="Unassembled WGS sequence"/>
</dbReference>
<name>A0A9N8YWI6_9GLOM</name>
<protein>
    <submittedName>
        <fullName evidence="1">7181_t:CDS:1</fullName>
    </submittedName>
</protein>
<dbReference type="EMBL" id="CAJVPY010000118">
    <property type="protein sequence ID" value="CAG8451171.1"/>
    <property type="molecule type" value="Genomic_DNA"/>
</dbReference>
<accession>A0A9N8YWI6</accession>
<keyword evidence="2" id="KW-1185">Reference proteome</keyword>
<proteinExistence type="predicted"/>
<organism evidence="1 2">
    <name type="scientific">Dentiscutata erythropus</name>
    <dbReference type="NCBI Taxonomy" id="1348616"/>
    <lineage>
        <taxon>Eukaryota</taxon>
        <taxon>Fungi</taxon>
        <taxon>Fungi incertae sedis</taxon>
        <taxon>Mucoromycota</taxon>
        <taxon>Glomeromycotina</taxon>
        <taxon>Glomeromycetes</taxon>
        <taxon>Diversisporales</taxon>
        <taxon>Gigasporaceae</taxon>
        <taxon>Dentiscutata</taxon>
    </lineage>
</organism>
<sequence length="111" mass="13119">MLYISSVQSKRDRIQMLLSKYIEDIITINKDHNTQFYKKVVWKLGNKLINTFQLSNQETHELFKDSKEINKVEFSLIATCYTKGIKKLNSIYNQEILKTEKKISKAKEVVM</sequence>
<dbReference type="OrthoDB" id="2414085at2759"/>
<evidence type="ECO:0000313" key="2">
    <source>
        <dbReference type="Proteomes" id="UP000789405"/>
    </source>
</evidence>
<dbReference type="AlphaFoldDB" id="A0A9N8YWI6"/>
<gene>
    <name evidence="1" type="ORF">DERYTH_LOCUS523</name>
</gene>
<comment type="caution">
    <text evidence="1">The sequence shown here is derived from an EMBL/GenBank/DDBJ whole genome shotgun (WGS) entry which is preliminary data.</text>
</comment>
<reference evidence="1" key="1">
    <citation type="submission" date="2021-06" db="EMBL/GenBank/DDBJ databases">
        <authorList>
            <person name="Kallberg Y."/>
            <person name="Tangrot J."/>
            <person name="Rosling A."/>
        </authorList>
    </citation>
    <scope>NUCLEOTIDE SEQUENCE</scope>
    <source>
        <strain evidence="1">MA453B</strain>
    </source>
</reference>